<evidence type="ECO:0000256" key="1">
    <source>
        <dbReference type="SAM" id="MobiDB-lite"/>
    </source>
</evidence>
<dbReference type="EMBL" id="JAPDFR010000003">
    <property type="protein sequence ID" value="KAK0388236.1"/>
    <property type="molecule type" value="Genomic_DNA"/>
</dbReference>
<feature type="region of interest" description="Disordered" evidence="1">
    <location>
        <begin position="518"/>
        <end position="559"/>
    </location>
</feature>
<dbReference type="Pfam" id="PF24681">
    <property type="entry name" value="Kelch_KLHDC2_KLHL20_DRC7"/>
    <property type="match status" value="1"/>
</dbReference>
<dbReference type="Gene3D" id="2.120.10.80">
    <property type="entry name" value="Kelch-type beta propeller"/>
    <property type="match status" value="1"/>
</dbReference>
<protein>
    <recommendedName>
        <fullName evidence="5">Kelch repeat protein</fullName>
    </recommendedName>
</protein>
<dbReference type="AlphaFoldDB" id="A0AA39GJA5"/>
<dbReference type="Proteomes" id="UP001175261">
    <property type="component" value="Unassembled WGS sequence"/>
</dbReference>
<feature type="region of interest" description="Disordered" evidence="1">
    <location>
        <begin position="440"/>
        <end position="465"/>
    </location>
</feature>
<evidence type="ECO:0008006" key="5">
    <source>
        <dbReference type="Google" id="ProtNLM"/>
    </source>
</evidence>
<organism evidence="3 4">
    <name type="scientific">Sarocladium strictum</name>
    <name type="common">Black bundle disease fungus</name>
    <name type="synonym">Acremonium strictum</name>
    <dbReference type="NCBI Taxonomy" id="5046"/>
    <lineage>
        <taxon>Eukaryota</taxon>
        <taxon>Fungi</taxon>
        <taxon>Dikarya</taxon>
        <taxon>Ascomycota</taxon>
        <taxon>Pezizomycotina</taxon>
        <taxon>Sordariomycetes</taxon>
        <taxon>Hypocreomycetidae</taxon>
        <taxon>Hypocreales</taxon>
        <taxon>Sarocladiaceae</taxon>
        <taxon>Sarocladium</taxon>
    </lineage>
</organism>
<proteinExistence type="predicted"/>
<gene>
    <name evidence="3" type="ORF">NLU13_4481</name>
</gene>
<keyword evidence="2" id="KW-0812">Transmembrane</keyword>
<dbReference type="PANTHER" id="PTHR23244:SF490">
    <property type="entry name" value="KELCH REPEAT PROTEIN"/>
    <property type="match status" value="1"/>
</dbReference>
<feature type="transmembrane region" description="Helical" evidence="2">
    <location>
        <begin position="469"/>
        <end position="491"/>
    </location>
</feature>
<keyword evidence="2" id="KW-1133">Transmembrane helix</keyword>
<evidence type="ECO:0000313" key="3">
    <source>
        <dbReference type="EMBL" id="KAK0388236.1"/>
    </source>
</evidence>
<dbReference type="SUPFAM" id="SSF117281">
    <property type="entry name" value="Kelch motif"/>
    <property type="match status" value="1"/>
</dbReference>
<dbReference type="PANTHER" id="PTHR23244">
    <property type="entry name" value="KELCH REPEAT DOMAIN"/>
    <property type="match status" value="1"/>
</dbReference>
<reference evidence="3" key="1">
    <citation type="submission" date="2022-10" db="EMBL/GenBank/DDBJ databases">
        <title>Determination and structural analysis of whole genome sequence of Sarocladium strictum F4-1.</title>
        <authorList>
            <person name="Hu L."/>
            <person name="Jiang Y."/>
        </authorList>
    </citation>
    <scope>NUCLEOTIDE SEQUENCE</scope>
    <source>
        <strain evidence="3">F4-1</strain>
    </source>
</reference>
<feature type="compositionally biased region" description="Polar residues" evidence="1">
    <location>
        <begin position="456"/>
        <end position="465"/>
    </location>
</feature>
<evidence type="ECO:0000313" key="4">
    <source>
        <dbReference type="Proteomes" id="UP001175261"/>
    </source>
</evidence>
<feature type="compositionally biased region" description="Basic and acidic residues" evidence="1">
    <location>
        <begin position="544"/>
        <end position="559"/>
    </location>
</feature>
<accession>A0AA39GJA5</accession>
<sequence length="559" mass="60205">MKSTSFGALASTAIQSSYVTALSPDFSPRLLSRQAAAPPADSFVRRADAAITVLGEYLYIVGGGVSVHVADDKADAEARVAGLNVTLALSLKDDWQSRDATYDVIEVPDHFGENIGHALWTNAKDKEVVFWGGRDFSNQVTGSRDPKVWTLAADGNGGGKWTSKEPPSDIRRAAFGGFTECGVKGYFVGGYGGPYTDGPAFDGPRIAVPGLISYDFATGSFKNESTEGLTESGAFQKGSAVCVELPGRKPKLFVVGGAEPKLTDVTDSDVSLQSFDNAYFYDLGTEKWYRQETQGSRPASRQGTCVVGASGSNGTYEIFMYGGFGEGGGPMDDAWVLSIPAFRWFKVDAKSDTRYSHACARVGSQMIVFGGNDNPVWNKKDPFPKGLGVFSLNTLAWKDGFEANSAEYQGPSEVREWYEERGLDTIPWGSDEIKQAFLSTNNEDDDDSSEPAGPTATPSAAVSPNNTGAIAGGVVGGILAFALFGGIFWWWRRRRDTNKEPHERIVEADESFAMKPYEMDSGFMPSELNSPATQRAAESRSGTKRAELDAQHHAVELPA</sequence>
<keyword evidence="4" id="KW-1185">Reference proteome</keyword>
<dbReference type="InterPro" id="IPR015915">
    <property type="entry name" value="Kelch-typ_b-propeller"/>
</dbReference>
<comment type="caution">
    <text evidence="3">The sequence shown here is derived from an EMBL/GenBank/DDBJ whole genome shotgun (WGS) entry which is preliminary data.</text>
</comment>
<evidence type="ECO:0000256" key="2">
    <source>
        <dbReference type="SAM" id="Phobius"/>
    </source>
</evidence>
<name>A0AA39GJA5_SARSR</name>
<keyword evidence="2" id="KW-0472">Membrane</keyword>